<dbReference type="InterPro" id="IPR003029">
    <property type="entry name" value="S1_domain"/>
</dbReference>
<dbReference type="RefSeq" id="WP_002296202.1">
    <property type="nucleotide sequence ID" value="NZ_AHSR01000015.1"/>
</dbReference>
<dbReference type="Pfam" id="PF03726">
    <property type="entry name" value="PNPase"/>
    <property type="match status" value="1"/>
</dbReference>
<comment type="catalytic activity">
    <reaction evidence="9">
        <text>RNA(n+1) + phosphate = RNA(n) + a ribonucleoside 5'-diphosphate</text>
        <dbReference type="Rhea" id="RHEA:22096"/>
        <dbReference type="Rhea" id="RHEA-COMP:14527"/>
        <dbReference type="Rhea" id="RHEA-COMP:17342"/>
        <dbReference type="ChEBI" id="CHEBI:43474"/>
        <dbReference type="ChEBI" id="CHEBI:57930"/>
        <dbReference type="ChEBI" id="CHEBI:140395"/>
        <dbReference type="EC" id="2.7.7.8"/>
    </reaction>
</comment>
<dbReference type="Gene3D" id="2.40.50.140">
    <property type="entry name" value="Nucleic acid-binding proteins"/>
    <property type="match status" value="1"/>
</dbReference>
<dbReference type="Pfam" id="PF00013">
    <property type="entry name" value="KH_1"/>
    <property type="match status" value="1"/>
</dbReference>
<dbReference type="GO" id="GO:0003723">
    <property type="term" value="F:RNA binding"/>
    <property type="evidence" value="ECO:0007669"/>
    <property type="project" value="UniProtKB-UniRule"/>
</dbReference>
<dbReference type="PIRSF" id="PIRSF005499">
    <property type="entry name" value="PNPase"/>
    <property type="match status" value="1"/>
</dbReference>
<dbReference type="Gene3D" id="3.30.1370.10">
    <property type="entry name" value="K Homology domain, type 1"/>
    <property type="match status" value="1"/>
</dbReference>
<feature type="binding site" evidence="9">
    <location>
        <position position="489"/>
    </location>
    <ligand>
        <name>Mg(2+)</name>
        <dbReference type="ChEBI" id="CHEBI:18420"/>
    </ligand>
</feature>
<feature type="compositionally biased region" description="Basic and acidic residues" evidence="10">
    <location>
        <begin position="700"/>
        <end position="730"/>
    </location>
</feature>
<dbReference type="SUPFAM" id="SSF54791">
    <property type="entry name" value="Eukaryotic type KH-domain (KH-domain type I)"/>
    <property type="match status" value="1"/>
</dbReference>
<keyword evidence="4 9" id="KW-0808">Transferase</keyword>
<dbReference type="InterPro" id="IPR012162">
    <property type="entry name" value="PNPase"/>
</dbReference>
<dbReference type="GO" id="GO:0006396">
    <property type="term" value="P:RNA processing"/>
    <property type="evidence" value="ECO:0007669"/>
    <property type="project" value="InterPro"/>
</dbReference>
<dbReference type="EMBL" id="AHSR01000015">
    <property type="protein sequence ID" value="EMC24717.1"/>
    <property type="molecule type" value="Genomic_DNA"/>
</dbReference>
<dbReference type="Pfam" id="PF03725">
    <property type="entry name" value="RNase_PH_C"/>
    <property type="match status" value="2"/>
</dbReference>
<comment type="function">
    <text evidence="9">Involved in mRNA degradation. Catalyzes the phosphorolysis of single-stranded polyribonucleotides processively in the 3'- to 5'-direction.</text>
</comment>
<dbReference type="FunFam" id="3.30.1370.10:FF:000001">
    <property type="entry name" value="Polyribonucleotide nucleotidyltransferase"/>
    <property type="match status" value="1"/>
</dbReference>
<dbReference type="FunFam" id="2.40.50.140:FF:000023">
    <property type="entry name" value="Polyribonucleotide nucleotidyltransferase"/>
    <property type="match status" value="1"/>
</dbReference>
<evidence type="ECO:0000256" key="1">
    <source>
        <dbReference type="ARBA" id="ARBA00004496"/>
    </source>
</evidence>
<dbReference type="CDD" id="cd02393">
    <property type="entry name" value="KH-I_PNPase"/>
    <property type="match status" value="1"/>
</dbReference>
<evidence type="ECO:0000256" key="4">
    <source>
        <dbReference type="ARBA" id="ARBA00022679"/>
    </source>
</evidence>
<feature type="domain" description="S1 motif" evidence="11">
    <location>
        <begin position="625"/>
        <end position="693"/>
    </location>
</feature>
<sequence length="730" mass="80088">MSKQVFETIFAGKKLAVEIGQVAKQANGAALVRYGDSTVLSAAVMSKKMSTGDFFPLQINYEEKRYAAGKFPGGFNKREGRPSTDATLTARLIDRPIRPMFAEGFRNEVQVINTVLSYDADASAPMAAMFGSSLALSISDIPFNGPIAGVQVAYLDGQYVINPTAEEKKASLLELTVAGTKEAINMVESGAKELSEDIMLEALLKGHEAVRELIAFQEEIIAAVGKEKAEVELLQVDADLQAEIVGKYNADLQKAVQIEEKKAREIATEAVKEHVTAEYEERYAEHEEHDRIMRDVAEILEQMEHAEVRRLITEDKVRPDGRRVDEIRPLDAEIDFLPKVHGSGLFTRGQTQALSVLTLAPMGDTQIVDGLDEEYKKRFMHHYNFPQYSVGETGRYGAPGRREIGHGALGERALAQVLPSLEVFPYAIRLVAEVLESNGSSSQASICAGTLALMAGGVPIKAPVAGIAMGLISDGTNYTVLTDIQGLEDHFGDMDFKVAGTREGITALQMDIKIEGITPQILEEALAQAKKARFEILDVIEKVIPAPRLELAPTAPKIDTIKVDVDKIKIVIGKGGETIDKIIEETGVKIDIDEDGNIAIYSSDQEAINRTKEIIASLVREARVGEIYEAEVVRIEKFGAFVNLFDKTDALVHISEIAWTRTNKVEDVLAVGDKVTVKVVKVDDKGRIDASMKALLPRPPRSEKSNKEDHQSVRHHGSPKDDKGKEKYDK</sequence>
<keyword evidence="5 9" id="KW-0548">Nucleotidyltransferase</keyword>
<dbReference type="InterPro" id="IPR020568">
    <property type="entry name" value="Ribosomal_Su5_D2-typ_SF"/>
</dbReference>
<feature type="binding site" evidence="9">
    <location>
        <position position="495"/>
    </location>
    <ligand>
        <name>Mg(2+)</name>
        <dbReference type="ChEBI" id="CHEBI:18420"/>
    </ligand>
</feature>
<evidence type="ECO:0000313" key="12">
    <source>
        <dbReference type="EMBL" id="EMC24717.1"/>
    </source>
</evidence>
<dbReference type="SUPFAM" id="SSF46915">
    <property type="entry name" value="Polynucleotide phosphorylase/guanosine pentaphosphate synthase (PNPase/GPSI), domain 3"/>
    <property type="match status" value="1"/>
</dbReference>
<dbReference type="SUPFAM" id="SSF55666">
    <property type="entry name" value="Ribonuclease PH domain 2-like"/>
    <property type="match status" value="2"/>
</dbReference>
<keyword evidence="7 9" id="KW-0460">Magnesium</keyword>
<dbReference type="InterPro" id="IPR004088">
    <property type="entry name" value="KH_dom_type_1"/>
</dbReference>
<dbReference type="GO" id="GO:0004654">
    <property type="term" value="F:polyribonucleotide nucleotidyltransferase activity"/>
    <property type="evidence" value="ECO:0007669"/>
    <property type="project" value="UniProtKB-UniRule"/>
</dbReference>
<dbReference type="InterPro" id="IPR015847">
    <property type="entry name" value="ExoRNase_PH_dom2"/>
</dbReference>
<name>A0A829BLV9_STRMG</name>
<dbReference type="InterPro" id="IPR036612">
    <property type="entry name" value="KH_dom_type_1_sf"/>
</dbReference>
<dbReference type="SUPFAM" id="SSF50249">
    <property type="entry name" value="Nucleic acid-binding proteins"/>
    <property type="match status" value="1"/>
</dbReference>
<dbReference type="AlphaFoldDB" id="A0A829BLV9"/>
<evidence type="ECO:0000256" key="3">
    <source>
        <dbReference type="ARBA" id="ARBA00022490"/>
    </source>
</evidence>
<dbReference type="NCBIfam" id="NF008805">
    <property type="entry name" value="PRK11824.1"/>
    <property type="match status" value="1"/>
</dbReference>
<comment type="subcellular location">
    <subcellularLocation>
        <location evidence="1 9">Cytoplasm</location>
    </subcellularLocation>
</comment>
<keyword evidence="8 9" id="KW-0694">RNA-binding</keyword>
<accession>A0A829BLV9</accession>
<comment type="caution">
    <text evidence="12">The sequence shown here is derived from an EMBL/GenBank/DDBJ whole genome shotgun (WGS) entry which is preliminary data.</text>
</comment>
<dbReference type="GO" id="GO:0000175">
    <property type="term" value="F:3'-5'-RNA exonuclease activity"/>
    <property type="evidence" value="ECO:0007669"/>
    <property type="project" value="TreeGrafter"/>
</dbReference>
<keyword evidence="6 9" id="KW-0479">Metal-binding</keyword>
<dbReference type="InterPro" id="IPR027408">
    <property type="entry name" value="PNPase/RNase_PH_dom_sf"/>
</dbReference>
<dbReference type="GO" id="GO:0006402">
    <property type="term" value="P:mRNA catabolic process"/>
    <property type="evidence" value="ECO:0007669"/>
    <property type="project" value="UniProtKB-UniRule"/>
</dbReference>
<dbReference type="SUPFAM" id="SSF54211">
    <property type="entry name" value="Ribosomal protein S5 domain 2-like"/>
    <property type="match status" value="2"/>
</dbReference>
<protein>
    <recommendedName>
        <fullName evidence="9">Polyribonucleotide nucleotidyltransferase</fullName>
        <ecNumber evidence="9">2.7.7.8</ecNumber>
    </recommendedName>
    <alternativeName>
        <fullName evidence="9">Polynucleotide phosphorylase</fullName>
        <shortName evidence="9">PNPase</shortName>
    </alternativeName>
</protein>
<dbReference type="GO" id="GO:0005829">
    <property type="term" value="C:cytosol"/>
    <property type="evidence" value="ECO:0007669"/>
    <property type="project" value="TreeGrafter"/>
</dbReference>
<evidence type="ECO:0000259" key="11">
    <source>
        <dbReference type="PROSITE" id="PS50126"/>
    </source>
</evidence>
<dbReference type="CDD" id="cd11363">
    <property type="entry name" value="RNase_PH_PNPase_1"/>
    <property type="match status" value="1"/>
</dbReference>
<dbReference type="CDD" id="cd11364">
    <property type="entry name" value="RNase_PH_PNPase_2"/>
    <property type="match status" value="1"/>
</dbReference>
<organism evidence="12 13">
    <name type="scientific">Streptococcus mutans SM6</name>
    <dbReference type="NCBI Taxonomy" id="857119"/>
    <lineage>
        <taxon>Bacteria</taxon>
        <taxon>Bacillati</taxon>
        <taxon>Bacillota</taxon>
        <taxon>Bacilli</taxon>
        <taxon>Lactobacillales</taxon>
        <taxon>Streptococcaceae</taxon>
        <taxon>Streptococcus</taxon>
    </lineage>
</organism>
<dbReference type="InterPro" id="IPR012340">
    <property type="entry name" value="NA-bd_OB-fold"/>
</dbReference>
<dbReference type="PANTHER" id="PTHR11252">
    <property type="entry name" value="POLYRIBONUCLEOTIDE NUCLEOTIDYLTRANSFERASE"/>
    <property type="match status" value="1"/>
</dbReference>
<dbReference type="FunFam" id="3.30.230.70:FF:000002">
    <property type="entry name" value="Polyribonucleotide nucleotidyltransferase"/>
    <property type="match status" value="1"/>
</dbReference>
<dbReference type="Proteomes" id="UP000011676">
    <property type="component" value="Unassembled WGS sequence"/>
</dbReference>
<dbReference type="Pfam" id="PF01138">
    <property type="entry name" value="RNase_PH"/>
    <property type="match status" value="2"/>
</dbReference>
<evidence type="ECO:0000256" key="8">
    <source>
        <dbReference type="ARBA" id="ARBA00022884"/>
    </source>
</evidence>
<dbReference type="Pfam" id="PF00575">
    <property type="entry name" value="S1"/>
    <property type="match status" value="1"/>
</dbReference>
<evidence type="ECO:0000256" key="10">
    <source>
        <dbReference type="SAM" id="MobiDB-lite"/>
    </source>
</evidence>
<keyword evidence="3 9" id="KW-0963">Cytoplasm</keyword>
<dbReference type="InterPro" id="IPR036456">
    <property type="entry name" value="PNPase_PH_RNA-bd_sf"/>
</dbReference>
<comment type="cofactor">
    <cofactor evidence="9">
        <name>Mg(2+)</name>
        <dbReference type="ChEBI" id="CHEBI:18420"/>
    </cofactor>
</comment>
<dbReference type="HAMAP" id="MF_01595">
    <property type="entry name" value="PNPase"/>
    <property type="match status" value="1"/>
</dbReference>
<dbReference type="InterPro" id="IPR015848">
    <property type="entry name" value="PNPase_PH_RNA-bd_bac/org-type"/>
</dbReference>
<dbReference type="Gene3D" id="3.30.230.70">
    <property type="entry name" value="GHMP Kinase, N-terminal domain"/>
    <property type="match status" value="2"/>
</dbReference>
<dbReference type="InterPro" id="IPR004087">
    <property type="entry name" value="KH_dom"/>
</dbReference>
<evidence type="ECO:0000256" key="2">
    <source>
        <dbReference type="ARBA" id="ARBA00007404"/>
    </source>
</evidence>
<comment type="similarity">
    <text evidence="2 9">Belongs to the polyribonucleotide nucleotidyltransferase family.</text>
</comment>
<gene>
    <name evidence="9" type="primary">pnp</name>
    <name evidence="12" type="ORF">SMU82_03686</name>
</gene>
<evidence type="ECO:0000256" key="5">
    <source>
        <dbReference type="ARBA" id="ARBA00022695"/>
    </source>
</evidence>
<dbReference type="EC" id="2.7.7.8" evidence="9"/>
<dbReference type="GO" id="GO:0000287">
    <property type="term" value="F:magnesium ion binding"/>
    <property type="evidence" value="ECO:0007669"/>
    <property type="project" value="UniProtKB-UniRule"/>
</dbReference>
<dbReference type="InterPro" id="IPR001247">
    <property type="entry name" value="ExoRNase_PH_dom1"/>
</dbReference>
<evidence type="ECO:0000313" key="13">
    <source>
        <dbReference type="Proteomes" id="UP000011676"/>
    </source>
</evidence>
<dbReference type="PANTHER" id="PTHR11252:SF0">
    <property type="entry name" value="POLYRIBONUCLEOTIDE NUCLEOTIDYLTRANSFERASE 1, MITOCHONDRIAL"/>
    <property type="match status" value="1"/>
</dbReference>
<proteinExistence type="inferred from homology"/>
<dbReference type="FunFam" id="3.30.230.70:FF:000001">
    <property type="entry name" value="Polyribonucleotide nucleotidyltransferase"/>
    <property type="match status" value="1"/>
</dbReference>
<dbReference type="SMART" id="SM00322">
    <property type="entry name" value="KH"/>
    <property type="match status" value="1"/>
</dbReference>
<dbReference type="PROSITE" id="PS50126">
    <property type="entry name" value="S1"/>
    <property type="match status" value="1"/>
</dbReference>
<dbReference type="InterPro" id="IPR036345">
    <property type="entry name" value="ExoRNase_PH_dom2_sf"/>
</dbReference>
<dbReference type="SMART" id="SM00316">
    <property type="entry name" value="S1"/>
    <property type="match status" value="1"/>
</dbReference>
<reference evidence="12 13" key="1">
    <citation type="journal article" date="2013" name="Mol. Biol. Evol.">
        <title>Evolutionary and population genomics of the cavity causing bacteria Streptococcus mutans.</title>
        <authorList>
            <person name="Cornejo O.E."/>
            <person name="Lefebure T."/>
            <person name="Pavinski Bitar P.D."/>
            <person name="Lang P."/>
            <person name="Richards V.P."/>
            <person name="Eilertson K."/>
            <person name="Do T."/>
            <person name="Beighton D."/>
            <person name="Zeng L."/>
            <person name="Ahn S.J."/>
            <person name="Burne R.A."/>
            <person name="Siepel A."/>
            <person name="Bustamante C.D."/>
            <person name="Stanhope M.J."/>
        </authorList>
    </citation>
    <scope>NUCLEOTIDE SEQUENCE [LARGE SCALE GENOMIC DNA]</scope>
    <source>
        <strain evidence="12 13">SM6</strain>
    </source>
</reference>
<evidence type="ECO:0000256" key="6">
    <source>
        <dbReference type="ARBA" id="ARBA00022723"/>
    </source>
</evidence>
<dbReference type="PROSITE" id="PS50084">
    <property type="entry name" value="KH_TYPE_1"/>
    <property type="match status" value="1"/>
</dbReference>
<evidence type="ECO:0000256" key="7">
    <source>
        <dbReference type="ARBA" id="ARBA00022842"/>
    </source>
</evidence>
<feature type="region of interest" description="Disordered" evidence="10">
    <location>
        <begin position="691"/>
        <end position="730"/>
    </location>
</feature>
<evidence type="ECO:0000256" key="9">
    <source>
        <dbReference type="HAMAP-Rule" id="MF_01595"/>
    </source>
</evidence>
<dbReference type="NCBIfam" id="TIGR03591">
    <property type="entry name" value="polynuc_phos"/>
    <property type="match status" value="1"/>
</dbReference>